<protein>
    <submittedName>
        <fullName evidence="1">Uncharacterized protein</fullName>
    </submittedName>
</protein>
<dbReference type="HOGENOM" id="CLU_3171701_0_0_10"/>
<name>D1QVU6_9BACT</name>
<dbReference type="EMBL" id="ACUZ02000058">
    <property type="protein sequence ID" value="EFB30559.1"/>
    <property type="molecule type" value="Genomic_DNA"/>
</dbReference>
<dbReference type="STRING" id="649760.HMPREF0971_03137"/>
<dbReference type="AlphaFoldDB" id="D1QVU6"/>
<accession>D1QVU6</accession>
<organism evidence="1 2">
    <name type="scientific">Segatella oris F0302</name>
    <dbReference type="NCBI Taxonomy" id="649760"/>
    <lineage>
        <taxon>Bacteria</taxon>
        <taxon>Pseudomonadati</taxon>
        <taxon>Bacteroidota</taxon>
        <taxon>Bacteroidia</taxon>
        <taxon>Bacteroidales</taxon>
        <taxon>Prevotellaceae</taxon>
        <taxon>Segatella</taxon>
    </lineage>
</organism>
<evidence type="ECO:0000313" key="1">
    <source>
        <dbReference type="EMBL" id="EFB30559.1"/>
    </source>
</evidence>
<gene>
    <name evidence="1" type="ORF">HMPREF0971_03137</name>
</gene>
<comment type="caution">
    <text evidence="1">The sequence shown here is derived from an EMBL/GenBank/DDBJ whole genome shotgun (WGS) entry which is preliminary data.</text>
</comment>
<reference evidence="1 2" key="1">
    <citation type="submission" date="2009-11" db="EMBL/GenBank/DDBJ databases">
        <authorList>
            <person name="Weinstock G."/>
            <person name="Sodergren E."/>
            <person name="Clifton S."/>
            <person name="Fulton L."/>
            <person name="Fulton B."/>
            <person name="Courtney L."/>
            <person name="Fronick C."/>
            <person name="Harrison M."/>
            <person name="Strong C."/>
            <person name="Farmer C."/>
            <person name="Delahaunty K."/>
            <person name="Markovic C."/>
            <person name="Hall O."/>
            <person name="Minx P."/>
            <person name="Tomlinson C."/>
            <person name="Mitreva M."/>
            <person name="Nelson J."/>
            <person name="Hou S."/>
            <person name="Wollam A."/>
            <person name="Pepin K.H."/>
            <person name="Johnson M."/>
            <person name="Bhonagiri V."/>
            <person name="Nash W.E."/>
            <person name="Warren W."/>
            <person name="Chinwalla A."/>
            <person name="Mardis E.R."/>
            <person name="Wilson R.K."/>
        </authorList>
    </citation>
    <scope>NUCLEOTIDE SEQUENCE [LARGE SCALE GENOMIC DNA]</scope>
    <source>
        <strain evidence="1 2">F0302</strain>
    </source>
</reference>
<sequence length="47" mass="5333">MSVQWCCSLFPFKKTGKTVLLKDKQLTMGNLSDWSLPNPSIKTSLLF</sequence>
<evidence type="ECO:0000313" key="2">
    <source>
        <dbReference type="Proteomes" id="UP000004079"/>
    </source>
</evidence>
<proteinExistence type="predicted"/>
<dbReference type="Proteomes" id="UP000004079">
    <property type="component" value="Unassembled WGS sequence"/>
</dbReference>